<reference evidence="2" key="1">
    <citation type="submission" date="2014-11" db="EMBL/GenBank/DDBJ databases">
        <title>Draft genome sequence of Hydrogenophaga intermedia S1.</title>
        <authorList>
            <person name="Gan H.M."/>
            <person name="Chew T.H."/>
            <person name="Stolz A."/>
        </authorList>
    </citation>
    <scope>NUCLEOTIDE SEQUENCE [LARGE SCALE GENOMIC DNA]</scope>
    <source>
        <strain evidence="2">S1</strain>
    </source>
</reference>
<keyword evidence="2" id="KW-1185">Reference proteome</keyword>
<organism evidence="1 2">
    <name type="scientific">Hydrogenophaga intermedia</name>
    <dbReference type="NCBI Taxonomy" id="65786"/>
    <lineage>
        <taxon>Bacteria</taxon>
        <taxon>Pseudomonadati</taxon>
        <taxon>Pseudomonadota</taxon>
        <taxon>Betaproteobacteria</taxon>
        <taxon>Burkholderiales</taxon>
        <taxon>Comamonadaceae</taxon>
        <taxon>Hydrogenophaga</taxon>
    </lineage>
</organism>
<dbReference type="EMBL" id="CCAE010000010">
    <property type="protein sequence ID" value="CDN87297.1"/>
    <property type="molecule type" value="Genomic_DNA"/>
</dbReference>
<sequence length="263" mass="29550">MRGIDVRVQVIGFSDVERHALNTVFRLSREREVSYGPWRSASGMLEEVPPVLLVDGDCAEAVLVQAREPRAGQRLIWVGEHAPEHAWRVVARPIAWAGLLHDLDASFAATQSDSGFLDLDVSRPAPLDMDLGEFPSAEVRRALVVGIAEHESGYLRERLTHAAVSFIDEAPSTERAAECMAQHHYLCGVFNLDDHHIDAWGLMQLFRERYPQAMTLATTEHAGPFAGWWHRRRVRVHTKRLGISGLLARPLQPPAISRYLEML</sequence>
<evidence type="ECO:0000313" key="1">
    <source>
        <dbReference type="EMBL" id="CDN87297.1"/>
    </source>
</evidence>
<dbReference type="AlphaFoldDB" id="A0A1L1PK33"/>
<dbReference type="Proteomes" id="UP000028878">
    <property type="component" value="Unassembled WGS sequence"/>
</dbReference>
<proteinExistence type="predicted"/>
<name>A0A1L1PK33_HYDIT</name>
<gene>
    <name evidence="1" type="ORF">BN948_01716</name>
</gene>
<protein>
    <submittedName>
        <fullName evidence="1">Response regulator receiver domain-containing protein</fullName>
    </submittedName>
</protein>
<accession>A0A1L1PK33</accession>
<evidence type="ECO:0000313" key="2">
    <source>
        <dbReference type="Proteomes" id="UP000028878"/>
    </source>
</evidence>